<feature type="non-terminal residue" evidence="1">
    <location>
        <position position="1"/>
    </location>
</feature>
<dbReference type="Proteomes" id="UP000565785">
    <property type="component" value="Unassembled WGS sequence"/>
</dbReference>
<dbReference type="OrthoDB" id="9017978at2759"/>
<organism evidence="1 2">
    <name type="scientific">Rhinopomastus cyanomelas</name>
    <name type="common">Common scimitarbill</name>
    <dbReference type="NCBI Taxonomy" id="113115"/>
    <lineage>
        <taxon>Eukaryota</taxon>
        <taxon>Metazoa</taxon>
        <taxon>Chordata</taxon>
        <taxon>Craniata</taxon>
        <taxon>Vertebrata</taxon>
        <taxon>Euteleostomi</taxon>
        <taxon>Archelosauria</taxon>
        <taxon>Archosauria</taxon>
        <taxon>Dinosauria</taxon>
        <taxon>Saurischia</taxon>
        <taxon>Theropoda</taxon>
        <taxon>Coelurosauria</taxon>
        <taxon>Aves</taxon>
        <taxon>Neognathae</taxon>
        <taxon>Neoaves</taxon>
        <taxon>Telluraves</taxon>
        <taxon>Coraciimorphae</taxon>
        <taxon>Bucerotiformes</taxon>
        <taxon>Rhinopomastidae</taxon>
        <taxon>Rhinopomastus</taxon>
    </lineage>
</organism>
<dbReference type="PANTHER" id="PTHR36461:SF1">
    <property type="entry name" value="COORDINATOR OF PRMT5 AND DIFFERENTIATION STIMULATOR"/>
    <property type="match status" value="1"/>
</dbReference>
<comment type="caution">
    <text evidence="1">The sequence shown here is derived from an EMBL/GenBank/DDBJ whole genome shotgun (WGS) entry which is preliminary data.</text>
</comment>
<dbReference type="EMBL" id="VXBP01002290">
    <property type="protein sequence ID" value="NXN93980.1"/>
    <property type="molecule type" value="Genomic_DNA"/>
</dbReference>
<dbReference type="PANTHER" id="PTHR36461">
    <property type="entry name" value="COORDINATOR OF PRMT5 AND DIFFERENTIATION STIMULATOR"/>
    <property type="match status" value="1"/>
</dbReference>
<dbReference type="InterPro" id="IPR029289">
    <property type="entry name" value="COPR5"/>
</dbReference>
<evidence type="ECO:0000313" key="1">
    <source>
        <dbReference type="EMBL" id="NXN93980.1"/>
    </source>
</evidence>
<dbReference type="GO" id="GO:0042393">
    <property type="term" value="F:histone binding"/>
    <property type="evidence" value="ECO:0007669"/>
    <property type="project" value="InterPro"/>
</dbReference>
<dbReference type="Pfam" id="PF15340">
    <property type="entry name" value="COPR5"/>
    <property type="match status" value="1"/>
</dbReference>
<gene>
    <name evidence="1" type="primary">Coprs</name>
    <name evidence="1" type="ORF">RHICYA_R15597</name>
</gene>
<protein>
    <submittedName>
        <fullName evidence="1">COPRS protein</fullName>
    </submittedName>
</protein>
<reference evidence="1 2" key="1">
    <citation type="submission" date="2019-09" db="EMBL/GenBank/DDBJ databases">
        <title>Bird 10,000 Genomes (B10K) Project - Family phase.</title>
        <authorList>
            <person name="Zhang G."/>
        </authorList>
    </citation>
    <scope>NUCLEOTIDE SEQUENCE [LARGE SCALE GENOMIC DNA]</scope>
    <source>
        <strain evidence="1">B10K-DU-002-35</strain>
        <tissue evidence="1">Muscle</tissue>
    </source>
</reference>
<accession>A0A7L1N2G6</accession>
<sequence length="88" mass="9931">PDAVTFPELQTAAVYETEDWDKDLEESHCSPYDADDFYCGSFQKNNLLASYAWQEDSFYNPSCHHAACIASVPPVRTTEIGQFDDADE</sequence>
<dbReference type="GO" id="GO:0005634">
    <property type="term" value="C:nucleus"/>
    <property type="evidence" value="ECO:0007669"/>
    <property type="project" value="InterPro"/>
</dbReference>
<keyword evidence="2" id="KW-1185">Reference proteome</keyword>
<feature type="non-terminal residue" evidence="1">
    <location>
        <position position="88"/>
    </location>
</feature>
<name>A0A7L1N2G6_RHICY</name>
<proteinExistence type="predicted"/>
<evidence type="ECO:0000313" key="2">
    <source>
        <dbReference type="Proteomes" id="UP000565785"/>
    </source>
</evidence>
<dbReference type="AlphaFoldDB" id="A0A7L1N2G6"/>